<name>A0A0U1NUC9_9BACI</name>
<gene>
    <name evidence="1" type="ORF">BN000_01568</name>
</gene>
<dbReference type="Proteomes" id="UP000199087">
    <property type="component" value="Unassembled WGS sequence"/>
</dbReference>
<sequence>MAKSKAKKLREKLSREGKINPELKRSPFVFADMRTRTTKTKKDHLYQFKHKNHQSQNGNDGSFFRNLKIWLMSKLDIYHYRSLLTVLLEHDNRPVIRNNLTK</sequence>
<dbReference type="EMBL" id="CVRB01000001">
    <property type="protein sequence ID" value="CRK81659.1"/>
    <property type="molecule type" value="Genomic_DNA"/>
</dbReference>
<proteinExistence type="predicted"/>
<organism evidence="1 2">
    <name type="scientific">Neobacillus massiliamazoniensis</name>
    <dbReference type="NCBI Taxonomy" id="1499688"/>
    <lineage>
        <taxon>Bacteria</taxon>
        <taxon>Bacillati</taxon>
        <taxon>Bacillota</taxon>
        <taxon>Bacilli</taxon>
        <taxon>Bacillales</taxon>
        <taxon>Bacillaceae</taxon>
        <taxon>Neobacillus</taxon>
    </lineage>
</organism>
<keyword evidence="2" id="KW-1185">Reference proteome</keyword>
<protein>
    <submittedName>
        <fullName evidence="1">Uncharacterized protein</fullName>
    </submittedName>
</protein>
<evidence type="ECO:0000313" key="1">
    <source>
        <dbReference type="EMBL" id="CRK81659.1"/>
    </source>
</evidence>
<dbReference type="AlphaFoldDB" id="A0A0U1NUC9"/>
<accession>A0A0U1NUC9</accession>
<evidence type="ECO:0000313" key="2">
    <source>
        <dbReference type="Proteomes" id="UP000199087"/>
    </source>
</evidence>
<dbReference type="STRING" id="1499688.BN000_01568"/>
<reference evidence="2" key="1">
    <citation type="submission" date="2015-05" db="EMBL/GenBank/DDBJ databases">
        <authorList>
            <person name="Urmite Genomes"/>
        </authorList>
    </citation>
    <scope>NUCLEOTIDE SEQUENCE [LARGE SCALE GENOMIC DNA]</scope>
    <source>
        <strain evidence="2">LF1</strain>
    </source>
</reference>